<protein>
    <submittedName>
        <fullName evidence="2">Uncharacterized protein</fullName>
    </submittedName>
</protein>
<organism evidence="2 3">
    <name type="scientific">Polyporus arcularius HHB13444</name>
    <dbReference type="NCBI Taxonomy" id="1314778"/>
    <lineage>
        <taxon>Eukaryota</taxon>
        <taxon>Fungi</taxon>
        <taxon>Dikarya</taxon>
        <taxon>Basidiomycota</taxon>
        <taxon>Agaricomycotina</taxon>
        <taxon>Agaricomycetes</taxon>
        <taxon>Polyporales</taxon>
        <taxon>Polyporaceae</taxon>
        <taxon>Polyporus</taxon>
    </lineage>
</organism>
<evidence type="ECO:0000256" key="1">
    <source>
        <dbReference type="SAM" id="MobiDB-lite"/>
    </source>
</evidence>
<dbReference type="EMBL" id="ML212541">
    <property type="protein sequence ID" value="TFK78429.1"/>
    <property type="molecule type" value="Genomic_DNA"/>
</dbReference>
<dbReference type="InParanoid" id="A0A5C3NP22"/>
<evidence type="ECO:0000313" key="3">
    <source>
        <dbReference type="Proteomes" id="UP000308197"/>
    </source>
</evidence>
<sequence>MLPRTLLHAPALNPARHGQHLQVRPVRARSTPRRASTTTARLLRDTTAAASVAVLILPYVHIEPDTLHALTTHAERPSALRSRARSSLCGSRVRTPGSGREYVGRRTLSVQLDRRRRKGKVKASCNKYRGSMWRVEGATQARESTGSSSARVRWQNPWLRPYLRHARSGETGARRGGE</sequence>
<name>A0A5C3NP22_9APHY</name>
<feature type="region of interest" description="Disordered" evidence="1">
    <location>
        <begin position="76"/>
        <end position="99"/>
    </location>
</feature>
<keyword evidence="3" id="KW-1185">Reference proteome</keyword>
<evidence type="ECO:0000313" key="2">
    <source>
        <dbReference type="EMBL" id="TFK78429.1"/>
    </source>
</evidence>
<feature type="compositionally biased region" description="Low complexity" evidence="1">
    <location>
        <begin position="79"/>
        <end position="92"/>
    </location>
</feature>
<reference evidence="2 3" key="1">
    <citation type="journal article" date="2019" name="Nat. Ecol. Evol.">
        <title>Megaphylogeny resolves global patterns of mushroom evolution.</title>
        <authorList>
            <person name="Varga T."/>
            <person name="Krizsan K."/>
            <person name="Foldi C."/>
            <person name="Dima B."/>
            <person name="Sanchez-Garcia M."/>
            <person name="Sanchez-Ramirez S."/>
            <person name="Szollosi G.J."/>
            <person name="Szarkandi J.G."/>
            <person name="Papp V."/>
            <person name="Albert L."/>
            <person name="Andreopoulos W."/>
            <person name="Angelini C."/>
            <person name="Antonin V."/>
            <person name="Barry K.W."/>
            <person name="Bougher N.L."/>
            <person name="Buchanan P."/>
            <person name="Buyck B."/>
            <person name="Bense V."/>
            <person name="Catcheside P."/>
            <person name="Chovatia M."/>
            <person name="Cooper J."/>
            <person name="Damon W."/>
            <person name="Desjardin D."/>
            <person name="Finy P."/>
            <person name="Geml J."/>
            <person name="Haridas S."/>
            <person name="Hughes K."/>
            <person name="Justo A."/>
            <person name="Karasinski D."/>
            <person name="Kautmanova I."/>
            <person name="Kiss B."/>
            <person name="Kocsube S."/>
            <person name="Kotiranta H."/>
            <person name="LaButti K.M."/>
            <person name="Lechner B.E."/>
            <person name="Liimatainen K."/>
            <person name="Lipzen A."/>
            <person name="Lukacs Z."/>
            <person name="Mihaltcheva S."/>
            <person name="Morgado L.N."/>
            <person name="Niskanen T."/>
            <person name="Noordeloos M.E."/>
            <person name="Ohm R.A."/>
            <person name="Ortiz-Santana B."/>
            <person name="Ovrebo C."/>
            <person name="Racz N."/>
            <person name="Riley R."/>
            <person name="Savchenko A."/>
            <person name="Shiryaev A."/>
            <person name="Soop K."/>
            <person name="Spirin V."/>
            <person name="Szebenyi C."/>
            <person name="Tomsovsky M."/>
            <person name="Tulloss R.E."/>
            <person name="Uehling J."/>
            <person name="Grigoriev I.V."/>
            <person name="Vagvolgyi C."/>
            <person name="Papp T."/>
            <person name="Martin F.M."/>
            <person name="Miettinen O."/>
            <person name="Hibbett D.S."/>
            <person name="Nagy L.G."/>
        </authorList>
    </citation>
    <scope>NUCLEOTIDE SEQUENCE [LARGE SCALE GENOMIC DNA]</scope>
    <source>
        <strain evidence="2 3">HHB13444</strain>
    </source>
</reference>
<accession>A0A5C3NP22</accession>
<gene>
    <name evidence="2" type="ORF">K466DRAFT_78666</name>
</gene>
<proteinExistence type="predicted"/>
<dbReference type="AlphaFoldDB" id="A0A5C3NP22"/>
<feature type="region of interest" description="Disordered" evidence="1">
    <location>
        <begin position="16"/>
        <end position="35"/>
    </location>
</feature>
<dbReference type="Proteomes" id="UP000308197">
    <property type="component" value="Unassembled WGS sequence"/>
</dbReference>